<dbReference type="Gene3D" id="3.40.630.30">
    <property type="match status" value="1"/>
</dbReference>
<keyword evidence="5" id="KW-1185">Reference proteome</keyword>
<feature type="domain" description="N-acetyltransferase" evidence="3">
    <location>
        <begin position="6"/>
        <end position="177"/>
    </location>
</feature>
<protein>
    <recommendedName>
        <fullName evidence="3">N-acetyltransferase domain-containing protein</fullName>
    </recommendedName>
</protein>
<evidence type="ECO:0000256" key="2">
    <source>
        <dbReference type="ARBA" id="ARBA00023315"/>
    </source>
</evidence>
<comment type="caution">
    <text evidence="4">The sequence shown here is derived from an EMBL/GenBank/DDBJ whole genome shotgun (WGS) entry which is preliminary data.</text>
</comment>
<accession>A0A2N3N0F8</accession>
<sequence length="180" mass="20357">MSKQTHIVRKAMLSDAQAIADMAREVFVKTFGHSTSEENVNNYLKENYSTEAMAKHLQHPDHETLVAVDAGGRIRGYGTLRKNVREPCLDDVPDKIELLRLYVDASALGRGIGGSIARALEDLAREQGFKNMWLGVWEGNYNSQKVYEKWGYKRVGEHIFYLGDEAQTDWILLKALINDG</sequence>
<evidence type="ECO:0000256" key="1">
    <source>
        <dbReference type="ARBA" id="ARBA00022679"/>
    </source>
</evidence>
<organism evidence="4 5">
    <name type="scientific">Lomentospora prolificans</name>
    <dbReference type="NCBI Taxonomy" id="41688"/>
    <lineage>
        <taxon>Eukaryota</taxon>
        <taxon>Fungi</taxon>
        <taxon>Dikarya</taxon>
        <taxon>Ascomycota</taxon>
        <taxon>Pezizomycotina</taxon>
        <taxon>Sordariomycetes</taxon>
        <taxon>Hypocreomycetidae</taxon>
        <taxon>Microascales</taxon>
        <taxon>Microascaceae</taxon>
        <taxon>Lomentospora</taxon>
    </lineage>
</organism>
<dbReference type="STRING" id="41688.A0A2N3N0F8"/>
<evidence type="ECO:0000259" key="3">
    <source>
        <dbReference type="PROSITE" id="PS51186"/>
    </source>
</evidence>
<dbReference type="InterPro" id="IPR000182">
    <property type="entry name" value="GNAT_dom"/>
</dbReference>
<proteinExistence type="predicted"/>
<dbReference type="AlphaFoldDB" id="A0A2N3N0F8"/>
<dbReference type="Proteomes" id="UP000233524">
    <property type="component" value="Unassembled WGS sequence"/>
</dbReference>
<evidence type="ECO:0000313" key="5">
    <source>
        <dbReference type="Proteomes" id="UP000233524"/>
    </source>
</evidence>
<keyword evidence="2" id="KW-0012">Acyltransferase</keyword>
<dbReference type="Pfam" id="PF00583">
    <property type="entry name" value="Acetyltransf_1"/>
    <property type="match status" value="1"/>
</dbReference>
<dbReference type="InterPro" id="IPR050832">
    <property type="entry name" value="Bact_Acetyltransf"/>
</dbReference>
<reference evidence="4 5" key="1">
    <citation type="journal article" date="2017" name="G3 (Bethesda)">
        <title>First Draft Genome Sequence of the Pathogenic Fungus Lomentospora prolificans (Formerly Scedosporium prolificans).</title>
        <authorList>
            <person name="Luo R."/>
            <person name="Zimin A."/>
            <person name="Workman R."/>
            <person name="Fan Y."/>
            <person name="Pertea G."/>
            <person name="Grossman N."/>
            <person name="Wear M.P."/>
            <person name="Jia B."/>
            <person name="Miller H."/>
            <person name="Casadevall A."/>
            <person name="Timp W."/>
            <person name="Zhang S.X."/>
            <person name="Salzberg S.L."/>
        </authorList>
    </citation>
    <scope>NUCLEOTIDE SEQUENCE [LARGE SCALE GENOMIC DNA]</scope>
    <source>
        <strain evidence="4 5">JHH-5317</strain>
    </source>
</reference>
<name>A0A2N3N0F8_9PEZI</name>
<dbReference type="InParanoid" id="A0A2N3N0F8"/>
<dbReference type="CDD" id="cd04301">
    <property type="entry name" value="NAT_SF"/>
    <property type="match status" value="1"/>
</dbReference>
<keyword evidence="1" id="KW-0808">Transferase</keyword>
<dbReference type="GO" id="GO:0016747">
    <property type="term" value="F:acyltransferase activity, transferring groups other than amino-acyl groups"/>
    <property type="evidence" value="ECO:0007669"/>
    <property type="project" value="InterPro"/>
</dbReference>
<dbReference type="SUPFAM" id="SSF55729">
    <property type="entry name" value="Acyl-CoA N-acyltransferases (Nat)"/>
    <property type="match status" value="1"/>
</dbReference>
<dbReference type="InterPro" id="IPR016181">
    <property type="entry name" value="Acyl_CoA_acyltransferase"/>
</dbReference>
<dbReference type="OrthoDB" id="9975416at2759"/>
<dbReference type="VEuPathDB" id="FungiDB:jhhlp_007750"/>
<evidence type="ECO:0000313" key="4">
    <source>
        <dbReference type="EMBL" id="PKS05918.1"/>
    </source>
</evidence>
<gene>
    <name evidence="4" type="ORF">jhhlp_007750</name>
</gene>
<dbReference type="PANTHER" id="PTHR43877">
    <property type="entry name" value="AMINOALKYLPHOSPHONATE N-ACETYLTRANSFERASE-RELATED-RELATED"/>
    <property type="match status" value="1"/>
</dbReference>
<dbReference type="PROSITE" id="PS51186">
    <property type="entry name" value="GNAT"/>
    <property type="match status" value="1"/>
</dbReference>
<dbReference type="EMBL" id="NLAX01001139">
    <property type="protein sequence ID" value="PKS05918.1"/>
    <property type="molecule type" value="Genomic_DNA"/>
</dbReference>